<dbReference type="HAMAP" id="MF_01270">
    <property type="entry name" value="AnhMurNAc_kinase"/>
    <property type="match status" value="1"/>
</dbReference>
<accession>A0A7W4W650</accession>
<dbReference type="CDD" id="cd24050">
    <property type="entry name" value="ASKHA_NBD_ANMK"/>
    <property type="match status" value="1"/>
</dbReference>
<dbReference type="GO" id="GO:0006040">
    <property type="term" value="P:amino sugar metabolic process"/>
    <property type="evidence" value="ECO:0007669"/>
    <property type="project" value="InterPro"/>
</dbReference>
<dbReference type="UniPathway" id="UPA00544"/>
<dbReference type="GO" id="GO:0005524">
    <property type="term" value="F:ATP binding"/>
    <property type="evidence" value="ECO:0007669"/>
    <property type="project" value="UniProtKB-UniRule"/>
</dbReference>
<comment type="function">
    <text evidence="1">Catalyzes the specific phosphorylation of 1,6-anhydro-N-acetylmuramic acid (anhMurNAc) with the simultaneous cleavage of the 1,6-anhydro ring, generating MurNAc-6-P. Is required for the utilization of anhMurNAc either imported from the medium or derived from its own cell wall murein, and thus plays a role in cell wall recycling.</text>
</comment>
<dbReference type="PANTHER" id="PTHR30605">
    <property type="entry name" value="ANHYDRO-N-ACETYLMURAMIC ACID KINASE"/>
    <property type="match status" value="1"/>
</dbReference>
<reference evidence="2 3" key="1">
    <citation type="submission" date="2020-08" db="EMBL/GenBank/DDBJ databases">
        <title>Genomic Encyclopedia of Type Strains, Phase III (KMG-III): the genomes of soil and plant-associated and newly described type strains.</title>
        <authorList>
            <person name="Whitman W."/>
        </authorList>
    </citation>
    <scope>NUCLEOTIDE SEQUENCE [LARGE SCALE GENOMIC DNA]</scope>
    <source>
        <strain evidence="2 3">CECT 8654</strain>
    </source>
</reference>
<protein>
    <recommendedName>
        <fullName evidence="1">Anhydro-N-acetylmuramic acid kinase</fullName>
        <ecNumber evidence="1">2.7.1.170</ecNumber>
    </recommendedName>
    <alternativeName>
        <fullName evidence="1">AnhMurNAc kinase</fullName>
    </alternativeName>
</protein>
<keyword evidence="3" id="KW-1185">Reference proteome</keyword>
<feature type="binding site" evidence="1">
    <location>
        <begin position="10"/>
        <end position="17"/>
    </location>
    <ligand>
        <name>ATP</name>
        <dbReference type="ChEBI" id="CHEBI:30616"/>
    </ligand>
</feature>
<sequence length="374" mass="40270">MERFIGIMSGTSLDGIDCVLCTLNAEGLPQVEAHYSQPFPSELQNQLRALCQPGDNEIEQLGRLDRWLGSEYASAVNALLKKTRRKPEDITAIGCHGQTIRHRPPSETHHPDQAFTLQIGDANTLASQTGIPVVADFRRRDIAEGGQGAPLAPALHQALFAKTGTCRAVVNIGGMANITWLDGNDAALGFDTGPGNVLMDTWVQQAFDQPFDDKGQIAARGSVIPELLTKLLNHPYFQYQAGPRSTGREDFDAGELQWALASLASQPCAEDVQATLLELTAQTISDSLSRLPKMPSQLFVCGGGAFNTALMQRLETLIHPTLVASTESLGLHPLHVEAVAFAWLAWRRLNALSGNLPSVTGASKEVVLGALYSA</sequence>
<dbReference type="NCBIfam" id="NF007139">
    <property type="entry name" value="PRK09585.1-3"/>
    <property type="match status" value="1"/>
</dbReference>
<name>A0A7W4W650_9GAMM</name>
<evidence type="ECO:0000313" key="2">
    <source>
        <dbReference type="EMBL" id="MBB3048171.1"/>
    </source>
</evidence>
<dbReference type="InterPro" id="IPR043129">
    <property type="entry name" value="ATPase_NBD"/>
</dbReference>
<keyword evidence="1" id="KW-0547">Nucleotide-binding</keyword>
<dbReference type="EC" id="2.7.1.170" evidence="1"/>
<evidence type="ECO:0000313" key="3">
    <source>
        <dbReference type="Proteomes" id="UP000537130"/>
    </source>
</evidence>
<dbReference type="PANTHER" id="PTHR30605:SF0">
    <property type="entry name" value="ANHYDRO-N-ACETYLMURAMIC ACID KINASE"/>
    <property type="match status" value="1"/>
</dbReference>
<dbReference type="GO" id="GO:0016773">
    <property type="term" value="F:phosphotransferase activity, alcohol group as acceptor"/>
    <property type="evidence" value="ECO:0007669"/>
    <property type="project" value="UniProtKB-UniRule"/>
</dbReference>
<dbReference type="GO" id="GO:0009254">
    <property type="term" value="P:peptidoglycan turnover"/>
    <property type="evidence" value="ECO:0007669"/>
    <property type="project" value="UniProtKB-UniRule"/>
</dbReference>
<keyword evidence="1" id="KW-0119">Carbohydrate metabolism</keyword>
<dbReference type="NCBIfam" id="NF007148">
    <property type="entry name" value="PRK09585.3-2"/>
    <property type="match status" value="1"/>
</dbReference>
<keyword evidence="1 2" id="KW-0808">Transferase</keyword>
<organism evidence="2 3">
    <name type="scientific">Litorivivens lipolytica</name>
    <dbReference type="NCBI Taxonomy" id="1524264"/>
    <lineage>
        <taxon>Bacteria</taxon>
        <taxon>Pseudomonadati</taxon>
        <taxon>Pseudomonadota</taxon>
        <taxon>Gammaproteobacteria</taxon>
        <taxon>Litorivivens</taxon>
    </lineage>
</organism>
<dbReference type="AlphaFoldDB" id="A0A7W4W650"/>
<comment type="catalytic activity">
    <reaction evidence="1">
        <text>1,6-anhydro-N-acetyl-beta-muramate + ATP + H2O = N-acetyl-D-muramate 6-phosphate + ADP + H(+)</text>
        <dbReference type="Rhea" id="RHEA:24952"/>
        <dbReference type="ChEBI" id="CHEBI:15377"/>
        <dbReference type="ChEBI" id="CHEBI:15378"/>
        <dbReference type="ChEBI" id="CHEBI:30616"/>
        <dbReference type="ChEBI" id="CHEBI:58690"/>
        <dbReference type="ChEBI" id="CHEBI:58722"/>
        <dbReference type="ChEBI" id="CHEBI:456216"/>
        <dbReference type="EC" id="2.7.1.170"/>
    </reaction>
</comment>
<comment type="caution">
    <text evidence="2">The sequence shown here is derived from an EMBL/GenBank/DDBJ whole genome shotgun (WGS) entry which is preliminary data.</text>
</comment>
<dbReference type="Pfam" id="PF03702">
    <property type="entry name" value="AnmK"/>
    <property type="match status" value="1"/>
</dbReference>
<dbReference type="RefSeq" id="WP_183410931.1">
    <property type="nucleotide sequence ID" value="NZ_JACHWY010000002.1"/>
</dbReference>
<proteinExistence type="inferred from homology"/>
<dbReference type="Gene3D" id="3.30.420.40">
    <property type="match status" value="2"/>
</dbReference>
<comment type="pathway">
    <text evidence="1">Amino-sugar metabolism; 1,6-anhydro-N-acetylmuramate degradation.</text>
</comment>
<dbReference type="InterPro" id="IPR005338">
    <property type="entry name" value="Anhydro_N_Ac-Mur_kinase"/>
</dbReference>
<keyword evidence="1 2" id="KW-0418">Kinase</keyword>
<dbReference type="GO" id="GO:0097175">
    <property type="term" value="P:1,6-anhydro-N-acetyl-beta-muramic acid catabolic process"/>
    <property type="evidence" value="ECO:0007669"/>
    <property type="project" value="UniProtKB-UniRule"/>
</dbReference>
<evidence type="ECO:0000256" key="1">
    <source>
        <dbReference type="HAMAP-Rule" id="MF_01270"/>
    </source>
</evidence>
<gene>
    <name evidence="1" type="primary">anmK</name>
    <name evidence="2" type="ORF">FHR99_002437</name>
</gene>
<comment type="pathway">
    <text evidence="1">Cell wall biogenesis; peptidoglycan recycling.</text>
</comment>
<dbReference type="Proteomes" id="UP000537130">
    <property type="component" value="Unassembled WGS sequence"/>
</dbReference>
<keyword evidence="1" id="KW-0067">ATP-binding</keyword>
<comment type="similarity">
    <text evidence="1">Belongs to the anhydro-N-acetylmuramic acid kinase family.</text>
</comment>
<dbReference type="SUPFAM" id="SSF53067">
    <property type="entry name" value="Actin-like ATPase domain"/>
    <property type="match status" value="1"/>
</dbReference>
<dbReference type="EMBL" id="JACHWY010000002">
    <property type="protein sequence ID" value="MBB3048171.1"/>
    <property type="molecule type" value="Genomic_DNA"/>
</dbReference>
<dbReference type="UniPathway" id="UPA00343"/>
<dbReference type="GO" id="GO:0016301">
    <property type="term" value="F:kinase activity"/>
    <property type="evidence" value="ECO:0007669"/>
    <property type="project" value="UniProtKB-KW"/>
</dbReference>